<dbReference type="GO" id="GO:0006888">
    <property type="term" value="P:endoplasmic reticulum to Golgi vesicle-mediated transport"/>
    <property type="evidence" value="ECO:0007669"/>
    <property type="project" value="TreeGrafter"/>
</dbReference>
<dbReference type="PANTHER" id="PTHR10261:SF0">
    <property type="entry name" value="COATOMER SUBUNIT GAMMA-2"/>
    <property type="match status" value="1"/>
</dbReference>
<feature type="non-terminal residue" evidence="2">
    <location>
        <position position="1"/>
    </location>
</feature>
<accession>A0A8S2F3Y8</accession>
<evidence type="ECO:0000259" key="1">
    <source>
        <dbReference type="Pfam" id="PF01602"/>
    </source>
</evidence>
<dbReference type="InterPro" id="IPR002553">
    <property type="entry name" value="Clathrin/coatomer_adapt-like_N"/>
</dbReference>
<protein>
    <recommendedName>
        <fullName evidence="1">Clathrin/coatomer adaptor adaptin-like N-terminal domain-containing protein</fullName>
    </recommendedName>
</protein>
<dbReference type="Proteomes" id="UP000677228">
    <property type="component" value="Unassembled WGS sequence"/>
</dbReference>
<dbReference type="GO" id="GO:0000139">
    <property type="term" value="C:Golgi membrane"/>
    <property type="evidence" value="ECO:0007669"/>
    <property type="project" value="TreeGrafter"/>
</dbReference>
<dbReference type="SUPFAM" id="SSF48371">
    <property type="entry name" value="ARM repeat"/>
    <property type="match status" value="1"/>
</dbReference>
<dbReference type="InterPro" id="IPR016024">
    <property type="entry name" value="ARM-type_fold"/>
</dbReference>
<gene>
    <name evidence="2" type="ORF">OVA965_LOCUS29973</name>
    <name evidence="3" type="ORF">TMI583_LOCUS30763</name>
</gene>
<dbReference type="AlphaFoldDB" id="A0A8S2F3Y8"/>
<evidence type="ECO:0000313" key="4">
    <source>
        <dbReference type="Proteomes" id="UP000677228"/>
    </source>
</evidence>
<dbReference type="EMBL" id="CAJNOK010021471">
    <property type="protein sequence ID" value="CAF1332911.1"/>
    <property type="molecule type" value="Genomic_DNA"/>
</dbReference>
<dbReference type="PANTHER" id="PTHR10261">
    <property type="entry name" value="COATOMER SUBUNIT GAMMA"/>
    <property type="match status" value="1"/>
</dbReference>
<dbReference type="GO" id="GO:0005793">
    <property type="term" value="C:endoplasmic reticulum-Golgi intermediate compartment"/>
    <property type="evidence" value="ECO:0007669"/>
    <property type="project" value="TreeGrafter"/>
</dbReference>
<dbReference type="InterPro" id="IPR011989">
    <property type="entry name" value="ARM-like"/>
</dbReference>
<dbReference type="GO" id="GO:0005783">
    <property type="term" value="C:endoplasmic reticulum"/>
    <property type="evidence" value="ECO:0007669"/>
    <property type="project" value="TreeGrafter"/>
</dbReference>
<proteinExistence type="predicted"/>
<reference evidence="2" key="1">
    <citation type="submission" date="2021-02" db="EMBL/GenBank/DDBJ databases">
        <authorList>
            <person name="Nowell W R."/>
        </authorList>
    </citation>
    <scope>NUCLEOTIDE SEQUENCE</scope>
</reference>
<name>A0A8S2F3Y8_9BILA</name>
<evidence type="ECO:0000313" key="2">
    <source>
        <dbReference type="EMBL" id="CAF1332911.1"/>
    </source>
</evidence>
<sequence length="278" mass="31805">MYTGLYSEVWRISRELSHSKEHQILSQEISLYGYFTPYNKSLAMLSSFRKQDKKDEESATSGNPYKNLEKASVLQEARTFNESTVNPKKCTQILTKIAYMLNQGEQMGQTEATETFFAMTKLFQSKDMMLRRMIYLLIKDMSSVANDVIIVTSSLTKDMTGKEDSHRGPAIRALCKITDPSMMQSVERYMKQAIVDKLPSVSSAALTSSSHMMRQGPDVIKRWVNEVQEAVNNDNIMVQYHALGLLYQIRRSDKHAIRKLILKFSKAGLKSPYAYCFL</sequence>
<dbReference type="InterPro" id="IPR017106">
    <property type="entry name" value="Coatomer_gsu"/>
</dbReference>
<dbReference type="EMBL" id="CAJOBA010043091">
    <property type="protein sequence ID" value="CAF4144227.1"/>
    <property type="molecule type" value="Genomic_DNA"/>
</dbReference>
<comment type="caution">
    <text evidence="2">The sequence shown here is derived from an EMBL/GenBank/DDBJ whole genome shotgun (WGS) entry which is preliminary data.</text>
</comment>
<dbReference type="GO" id="GO:0006886">
    <property type="term" value="P:intracellular protein transport"/>
    <property type="evidence" value="ECO:0007669"/>
    <property type="project" value="InterPro"/>
</dbReference>
<dbReference type="GO" id="GO:0030126">
    <property type="term" value="C:COPI vesicle coat"/>
    <property type="evidence" value="ECO:0007669"/>
    <property type="project" value="TreeGrafter"/>
</dbReference>
<evidence type="ECO:0000313" key="3">
    <source>
        <dbReference type="EMBL" id="CAF4144227.1"/>
    </source>
</evidence>
<organism evidence="2 4">
    <name type="scientific">Didymodactylos carnosus</name>
    <dbReference type="NCBI Taxonomy" id="1234261"/>
    <lineage>
        <taxon>Eukaryota</taxon>
        <taxon>Metazoa</taxon>
        <taxon>Spiralia</taxon>
        <taxon>Gnathifera</taxon>
        <taxon>Rotifera</taxon>
        <taxon>Eurotatoria</taxon>
        <taxon>Bdelloidea</taxon>
        <taxon>Philodinida</taxon>
        <taxon>Philodinidae</taxon>
        <taxon>Didymodactylos</taxon>
    </lineage>
</organism>
<dbReference type="Gene3D" id="1.25.10.10">
    <property type="entry name" value="Leucine-rich Repeat Variant"/>
    <property type="match status" value="1"/>
</dbReference>
<dbReference type="Proteomes" id="UP000682733">
    <property type="component" value="Unassembled WGS sequence"/>
</dbReference>
<feature type="domain" description="Clathrin/coatomer adaptor adaptin-like N-terminal" evidence="1">
    <location>
        <begin position="70"/>
        <end position="276"/>
    </location>
</feature>
<dbReference type="GO" id="GO:0072384">
    <property type="term" value="P:organelle transport along microtubule"/>
    <property type="evidence" value="ECO:0007669"/>
    <property type="project" value="TreeGrafter"/>
</dbReference>
<dbReference type="GO" id="GO:0006891">
    <property type="term" value="P:intra-Golgi vesicle-mediated transport"/>
    <property type="evidence" value="ECO:0007669"/>
    <property type="project" value="TreeGrafter"/>
</dbReference>
<dbReference type="GO" id="GO:0009306">
    <property type="term" value="P:protein secretion"/>
    <property type="evidence" value="ECO:0007669"/>
    <property type="project" value="TreeGrafter"/>
</dbReference>
<dbReference type="Pfam" id="PF01602">
    <property type="entry name" value="Adaptin_N"/>
    <property type="match status" value="1"/>
</dbReference>